<dbReference type="EMBL" id="LAZR01007626">
    <property type="protein sequence ID" value="KKM84025.1"/>
    <property type="molecule type" value="Genomic_DNA"/>
</dbReference>
<dbReference type="AlphaFoldDB" id="A0A0F9N5K9"/>
<dbReference type="PANTHER" id="PTHR34703">
    <property type="entry name" value="ANTIPORTER SUBUNIT MNHG2-RELATED"/>
    <property type="match status" value="1"/>
</dbReference>
<gene>
    <name evidence="2" type="ORF">LCGC14_1303360</name>
</gene>
<dbReference type="PANTHER" id="PTHR34703:SF1">
    <property type="entry name" value="ANTIPORTER SUBUNIT MNHG2-RELATED"/>
    <property type="match status" value="1"/>
</dbReference>
<evidence type="ECO:0000313" key="2">
    <source>
        <dbReference type="EMBL" id="KKM84025.1"/>
    </source>
</evidence>
<reference evidence="2" key="1">
    <citation type="journal article" date="2015" name="Nature">
        <title>Complex archaea that bridge the gap between prokaryotes and eukaryotes.</title>
        <authorList>
            <person name="Spang A."/>
            <person name="Saw J.H."/>
            <person name="Jorgensen S.L."/>
            <person name="Zaremba-Niedzwiedzka K."/>
            <person name="Martijn J."/>
            <person name="Lind A.E."/>
            <person name="van Eijk R."/>
            <person name="Schleper C."/>
            <person name="Guy L."/>
            <person name="Ettema T.J."/>
        </authorList>
    </citation>
    <scope>NUCLEOTIDE SEQUENCE</scope>
</reference>
<dbReference type="NCBIfam" id="TIGR01300">
    <property type="entry name" value="CPA3_mnhG_phaG"/>
    <property type="match status" value="1"/>
</dbReference>
<keyword evidence="1" id="KW-0472">Membrane</keyword>
<sequence>MIFIVYIFLFLSIFFAFFGNIGMLRFPDVYTRLQASSKCATTSLLSLFIGLMILKGFSSISVRILVIGIFFLLTSPVASHAIGRSAYEGGILPWRRVRKKEDISEDK</sequence>
<protein>
    <recommendedName>
        <fullName evidence="3">Cation:proton antiporter</fullName>
    </recommendedName>
</protein>
<dbReference type="InterPro" id="IPR005133">
    <property type="entry name" value="PhaG_MnhG_YufB"/>
</dbReference>
<organism evidence="2">
    <name type="scientific">marine sediment metagenome</name>
    <dbReference type="NCBI Taxonomy" id="412755"/>
    <lineage>
        <taxon>unclassified sequences</taxon>
        <taxon>metagenomes</taxon>
        <taxon>ecological metagenomes</taxon>
    </lineage>
</organism>
<accession>A0A0F9N5K9</accession>
<proteinExistence type="predicted"/>
<feature type="transmembrane region" description="Helical" evidence="1">
    <location>
        <begin position="6"/>
        <end position="23"/>
    </location>
</feature>
<dbReference type="Pfam" id="PF03334">
    <property type="entry name" value="PhaG_MnhG_YufB"/>
    <property type="match status" value="1"/>
</dbReference>
<feature type="transmembrane region" description="Helical" evidence="1">
    <location>
        <begin position="60"/>
        <end position="78"/>
    </location>
</feature>
<feature type="transmembrane region" description="Helical" evidence="1">
    <location>
        <begin position="35"/>
        <end position="54"/>
    </location>
</feature>
<keyword evidence="1" id="KW-0812">Transmembrane</keyword>
<dbReference type="GO" id="GO:0015385">
    <property type="term" value="F:sodium:proton antiporter activity"/>
    <property type="evidence" value="ECO:0007669"/>
    <property type="project" value="TreeGrafter"/>
</dbReference>
<comment type="caution">
    <text evidence="2">The sequence shown here is derived from an EMBL/GenBank/DDBJ whole genome shotgun (WGS) entry which is preliminary data.</text>
</comment>
<keyword evidence="1" id="KW-1133">Transmembrane helix</keyword>
<evidence type="ECO:0000256" key="1">
    <source>
        <dbReference type="SAM" id="Phobius"/>
    </source>
</evidence>
<name>A0A0F9N5K9_9ZZZZ</name>
<evidence type="ECO:0008006" key="3">
    <source>
        <dbReference type="Google" id="ProtNLM"/>
    </source>
</evidence>